<proteinExistence type="predicted"/>
<gene>
    <name evidence="2" type="ORF">LITE_LOCUS45508</name>
</gene>
<comment type="caution">
    <text evidence="2">The sequence shown here is derived from an EMBL/GenBank/DDBJ whole genome shotgun (WGS) entry which is preliminary data.</text>
</comment>
<evidence type="ECO:0000313" key="3">
    <source>
        <dbReference type="Proteomes" id="UP001154282"/>
    </source>
</evidence>
<dbReference type="PANTHER" id="PTHR32010">
    <property type="entry name" value="PHOTOSYSTEM II STABILITY/ASSEMBLY FACTOR HCF136, CHLOROPLASTIC"/>
    <property type="match status" value="1"/>
</dbReference>
<dbReference type="AlphaFoldDB" id="A0AAV0R170"/>
<name>A0AAV0R170_9ROSI</name>
<reference evidence="2" key="1">
    <citation type="submission" date="2022-08" db="EMBL/GenBank/DDBJ databases">
        <authorList>
            <person name="Gutierrez-Valencia J."/>
        </authorList>
    </citation>
    <scope>NUCLEOTIDE SEQUENCE</scope>
</reference>
<feature type="compositionally biased region" description="Polar residues" evidence="1">
    <location>
        <begin position="264"/>
        <end position="277"/>
    </location>
</feature>
<dbReference type="Proteomes" id="UP001154282">
    <property type="component" value="Unassembled WGS sequence"/>
</dbReference>
<evidence type="ECO:0000256" key="1">
    <source>
        <dbReference type="SAM" id="MobiDB-lite"/>
    </source>
</evidence>
<accession>A0AAV0R170</accession>
<organism evidence="2 3">
    <name type="scientific">Linum tenue</name>
    <dbReference type="NCBI Taxonomy" id="586396"/>
    <lineage>
        <taxon>Eukaryota</taxon>
        <taxon>Viridiplantae</taxon>
        <taxon>Streptophyta</taxon>
        <taxon>Embryophyta</taxon>
        <taxon>Tracheophyta</taxon>
        <taxon>Spermatophyta</taxon>
        <taxon>Magnoliopsida</taxon>
        <taxon>eudicotyledons</taxon>
        <taxon>Gunneridae</taxon>
        <taxon>Pentapetalae</taxon>
        <taxon>rosids</taxon>
        <taxon>fabids</taxon>
        <taxon>Malpighiales</taxon>
        <taxon>Linaceae</taxon>
        <taxon>Linum</taxon>
    </lineage>
</organism>
<dbReference type="PANTHER" id="PTHR32010:SF23">
    <property type="entry name" value="IG-LIKE DOMAIN-CONTAINING PROTEIN"/>
    <property type="match status" value="1"/>
</dbReference>
<protein>
    <submittedName>
        <fullName evidence="2">Uncharacterized protein</fullName>
    </submittedName>
</protein>
<dbReference type="InterPro" id="IPR008507">
    <property type="entry name" value="DUF789"/>
</dbReference>
<dbReference type="Pfam" id="PF05623">
    <property type="entry name" value="DUF789"/>
    <property type="match status" value="1"/>
</dbReference>
<evidence type="ECO:0000313" key="2">
    <source>
        <dbReference type="EMBL" id="CAI0550344.1"/>
    </source>
</evidence>
<keyword evidence="3" id="KW-1185">Reference proteome</keyword>
<sequence>MTAKSVKGSSKFMIPETGTNKFDVNHLVASALSSKEDALNRVLCEGQMLDTATSTREGNCSVCIFDEFRASADSSHYVPGNAGAFLNMSGKETSMVIEPNGLMEEGWSDISVGPLSESNQHHAVKVKSYRKFCKSNSSHRDPGDSYKWHSFTERGQENHGLIRLRNQWTVKEAQRRHHKDVVIRDPEFSEAFPSRGPAESHCWVPVHKTNPSSSAYLSSCARVGLWKATNSAKYCVHLRRPVENSSAASTASHNQPDVVPHGSHYSNTDSATSTNVQKAGPRLTNPRAHSATYKPFDTSLCSKPVLGLNHGGHALRDCGSCQATAIKWVPVAAKTSKILQKVHPGITFTSHIKKKFSSNGTAKQDYAEEAFCPQATLIDCEISYVIPSKKEPCEESRPPNSEEIPVEKQNSSKKDEASFDQYVEKLKETDEFVGSRAVMEALTAAYKLQLLSGIIKFTIGYPLADFETFLNASCPAITASFVCEKFAVCSSNHQSSRCVCEHQMQDVSLSALWDWYENPGSYGLKVRIEARQDLNGFMDEKTPFDAHFVPSLSAVQLFGYPVHSNSEGNNQGAVSFEMKDKGDVEWHSSSPRSTLLMDSLDRCGMGHLSLDNENLSSVSSPSCSSNSELLFEFFESEQPYNRKPLHLKILELSDSGTPNLQVYGDPKKLVSLTLNEIHPASWFSVAWYPICRIPEGKLRASFLTYHSFGHSVKKKDITADLSPNKSTPLTSFPAIGLQSYNTQGECWFDIRRQKESSTGKQSLGDSEILNRRLQTLQLNASLLARGSVSKDNIKVDNVQPDYEFFVSRKR</sequence>
<dbReference type="EMBL" id="CAMGYJ010000010">
    <property type="protein sequence ID" value="CAI0550344.1"/>
    <property type="molecule type" value="Genomic_DNA"/>
</dbReference>
<feature type="compositionally biased region" description="Polar residues" evidence="1">
    <location>
        <begin position="246"/>
        <end position="255"/>
    </location>
</feature>
<feature type="region of interest" description="Disordered" evidence="1">
    <location>
        <begin position="246"/>
        <end position="289"/>
    </location>
</feature>
<feature type="region of interest" description="Disordered" evidence="1">
    <location>
        <begin position="390"/>
        <end position="416"/>
    </location>
</feature>